<reference evidence="6 7" key="1">
    <citation type="journal article" date="2013" name="BMC Genomics">
        <title>Genomics-driven discovery of the pneumocandin biosynthetic gene cluster in the fungus Glarea lozoyensis.</title>
        <authorList>
            <person name="Chen L."/>
            <person name="Yue Q."/>
            <person name="Zhang X."/>
            <person name="Xiang M."/>
            <person name="Wang C."/>
            <person name="Li S."/>
            <person name="Che Y."/>
            <person name="Ortiz-Lopez F.J."/>
            <person name="Bills G.F."/>
            <person name="Liu X."/>
            <person name="An Z."/>
        </authorList>
    </citation>
    <scope>NUCLEOTIDE SEQUENCE [LARGE SCALE GENOMIC DNA]</scope>
    <source>
        <strain evidence="7">ATCC 20868 / MF5171</strain>
    </source>
</reference>
<dbReference type="InterPro" id="IPR036397">
    <property type="entry name" value="RNaseH_sf"/>
</dbReference>
<dbReference type="RefSeq" id="XP_008087828.1">
    <property type="nucleotide sequence ID" value="XM_008089637.1"/>
</dbReference>
<dbReference type="PANTHER" id="PTHR12801:SF114">
    <property type="entry name" value="EXONUCLEASE, PUTATIVE (AFU_ORTHOLOGUE AFUA_7G00870)-RELATED"/>
    <property type="match status" value="1"/>
</dbReference>
<dbReference type="GO" id="GO:0000027">
    <property type="term" value="P:ribosomal large subunit assembly"/>
    <property type="evidence" value="ECO:0007669"/>
    <property type="project" value="TreeGrafter"/>
</dbReference>
<keyword evidence="3" id="KW-0269">Exonuclease</keyword>
<evidence type="ECO:0000259" key="5">
    <source>
        <dbReference type="SMART" id="SM00479"/>
    </source>
</evidence>
<sequence length="555" mass="63346">MIPMKVAYCEDCKKPFVSPEALLQHKKYTLKHKRKSCPSPSSSRISKLKTQPSKIKSQVSAAVCSSQPAKPQKEVTSAAQLDQKSSSPLILKQPQSAVGSSSKKLQVQGNKEIKIQVASLPWSTVLESEHETLLETLSQQCHSRQDLENSGYIVDSYNASIYMDTEKCKNYNKRNNSKPLGKCVYHPEKRDKSNPNNSYKCCNTTSTGCRTSATHDFQKSIRAIQHKHFRNTPPISDGAQRWSAVTLDCEMAGVSGGASELIQICVADFITGKVLMDQLIYPYQRITQMRQKIHGITKHALQSAANEGRTLSGWRAARAELWKYIDDNTIIVGHSLEHDLTALRIIHPRIVDAEMLTRYKIAPKSRKYGLKALCSELLKLEIRANKKAVHDCMEDVMATREVVLFCLRKKREFGRWAGKKRREEEERKKEVERLRKEKMAKKEAQKVDEKEKVTQDKTDSKDNMLKKDRAVKQENILQTNTIAAKEKAITKSWVDTTQSEWYRKRILEMGLRDRAAKKIKKDVEDEDPEAGLDDDDDSYWDDDDSEDEDYEDEGD</sequence>
<evidence type="ECO:0000313" key="7">
    <source>
        <dbReference type="Proteomes" id="UP000016922"/>
    </source>
</evidence>
<dbReference type="Pfam" id="PF00929">
    <property type="entry name" value="RNase_T"/>
    <property type="match status" value="1"/>
</dbReference>
<dbReference type="GO" id="GO:0004527">
    <property type="term" value="F:exonuclease activity"/>
    <property type="evidence" value="ECO:0007669"/>
    <property type="project" value="UniProtKB-KW"/>
</dbReference>
<protein>
    <submittedName>
        <fullName evidence="6">Ribonuclease H-like protein</fullName>
    </submittedName>
</protein>
<dbReference type="OMA" id="DWRTPWS"/>
<dbReference type="STRING" id="1116229.S3DE37"/>
<proteinExistence type="predicted"/>
<dbReference type="InterPro" id="IPR013520">
    <property type="entry name" value="Ribonucl_H"/>
</dbReference>
<dbReference type="KEGG" id="glz:GLAREA_11494"/>
<dbReference type="PANTHER" id="PTHR12801">
    <property type="entry name" value="RNA EXONUCLEASE REXO1 / RECO3 FAMILY MEMBER-RELATED"/>
    <property type="match status" value="1"/>
</dbReference>
<dbReference type="InterPro" id="IPR047021">
    <property type="entry name" value="REXO1/3/4-like"/>
</dbReference>
<dbReference type="SMART" id="SM00479">
    <property type="entry name" value="EXOIII"/>
    <property type="match status" value="1"/>
</dbReference>
<feature type="compositionally biased region" description="Low complexity" evidence="4">
    <location>
        <begin position="37"/>
        <end position="49"/>
    </location>
</feature>
<dbReference type="eggNOG" id="KOG2248">
    <property type="taxonomic scope" value="Eukaryota"/>
</dbReference>
<dbReference type="CDD" id="cd06137">
    <property type="entry name" value="DEDDh_RNase"/>
    <property type="match status" value="1"/>
</dbReference>
<feature type="region of interest" description="Disordered" evidence="4">
    <location>
        <begin position="29"/>
        <end position="54"/>
    </location>
</feature>
<keyword evidence="1" id="KW-0540">Nuclease</keyword>
<dbReference type="AlphaFoldDB" id="S3DE37"/>
<accession>S3DE37</accession>
<dbReference type="EMBL" id="KE145372">
    <property type="protein sequence ID" value="EPE24913.1"/>
    <property type="molecule type" value="Genomic_DNA"/>
</dbReference>
<evidence type="ECO:0000256" key="4">
    <source>
        <dbReference type="SAM" id="MobiDB-lite"/>
    </source>
</evidence>
<dbReference type="GeneID" id="19470535"/>
<evidence type="ECO:0000256" key="1">
    <source>
        <dbReference type="ARBA" id="ARBA00022722"/>
    </source>
</evidence>
<dbReference type="OrthoDB" id="16516at2759"/>
<dbReference type="GO" id="GO:0006364">
    <property type="term" value="P:rRNA processing"/>
    <property type="evidence" value="ECO:0007669"/>
    <property type="project" value="TreeGrafter"/>
</dbReference>
<keyword evidence="7" id="KW-1185">Reference proteome</keyword>
<dbReference type="GO" id="GO:0005634">
    <property type="term" value="C:nucleus"/>
    <property type="evidence" value="ECO:0007669"/>
    <property type="project" value="TreeGrafter"/>
</dbReference>
<evidence type="ECO:0000256" key="3">
    <source>
        <dbReference type="ARBA" id="ARBA00022839"/>
    </source>
</evidence>
<dbReference type="InterPro" id="IPR012337">
    <property type="entry name" value="RNaseH-like_sf"/>
</dbReference>
<dbReference type="GO" id="GO:0003676">
    <property type="term" value="F:nucleic acid binding"/>
    <property type="evidence" value="ECO:0007669"/>
    <property type="project" value="InterPro"/>
</dbReference>
<feature type="compositionally biased region" description="Acidic residues" evidence="4">
    <location>
        <begin position="524"/>
        <end position="555"/>
    </location>
</feature>
<keyword evidence="2" id="KW-0378">Hydrolase</keyword>
<dbReference type="Proteomes" id="UP000016922">
    <property type="component" value="Unassembled WGS sequence"/>
</dbReference>
<dbReference type="Gene3D" id="3.30.420.10">
    <property type="entry name" value="Ribonuclease H-like superfamily/Ribonuclease H"/>
    <property type="match status" value="1"/>
</dbReference>
<dbReference type="HOGENOM" id="CLU_036102_2_0_1"/>
<feature type="domain" description="Exonuclease" evidence="5">
    <location>
        <begin position="243"/>
        <end position="412"/>
    </location>
</feature>
<dbReference type="SUPFAM" id="SSF53098">
    <property type="entry name" value="Ribonuclease H-like"/>
    <property type="match status" value="1"/>
</dbReference>
<organism evidence="6 7">
    <name type="scientific">Glarea lozoyensis (strain ATCC 20868 / MF5171)</name>
    <dbReference type="NCBI Taxonomy" id="1116229"/>
    <lineage>
        <taxon>Eukaryota</taxon>
        <taxon>Fungi</taxon>
        <taxon>Dikarya</taxon>
        <taxon>Ascomycota</taxon>
        <taxon>Pezizomycotina</taxon>
        <taxon>Leotiomycetes</taxon>
        <taxon>Helotiales</taxon>
        <taxon>Helotiaceae</taxon>
        <taxon>Glarea</taxon>
    </lineage>
</organism>
<evidence type="ECO:0000256" key="2">
    <source>
        <dbReference type="ARBA" id="ARBA00022801"/>
    </source>
</evidence>
<feature type="region of interest" description="Disordered" evidence="4">
    <location>
        <begin position="519"/>
        <end position="555"/>
    </location>
</feature>
<evidence type="ECO:0000313" key="6">
    <source>
        <dbReference type="EMBL" id="EPE24913.1"/>
    </source>
</evidence>
<gene>
    <name evidence="6" type="ORF">GLAREA_11494</name>
</gene>
<feature type="region of interest" description="Disordered" evidence="4">
    <location>
        <begin position="437"/>
        <end position="469"/>
    </location>
</feature>
<name>S3DE37_GLAL2</name>